<protein>
    <recommendedName>
        <fullName evidence="7">Galactose oxidase</fullName>
    </recommendedName>
</protein>
<evidence type="ECO:0000256" key="4">
    <source>
        <dbReference type="SAM" id="Phobius"/>
    </source>
</evidence>
<gene>
    <name evidence="5" type="ORF">BDA99DRAFT_577311</name>
</gene>
<keyword evidence="4" id="KW-0812">Transmembrane</keyword>
<dbReference type="Pfam" id="PF24681">
    <property type="entry name" value="Kelch_KLHDC2_KLHL20_DRC7"/>
    <property type="match status" value="1"/>
</dbReference>
<evidence type="ECO:0000313" key="6">
    <source>
        <dbReference type="Proteomes" id="UP001209540"/>
    </source>
</evidence>
<evidence type="ECO:0000256" key="2">
    <source>
        <dbReference type="ARBA" id="ARBA00022737"/>
    </source>
</evidence>
<sequence>MTFILLSNSNYWTHRPLKLTVTWVYFKSAKFSPNNKKYGTIPKLKSIVIFLSFVSLTSAIRPSISRVGQGCVLLHQTIYCYGGASYSPDLEDDDDHRATTYADHYALNVGSMNQVSDSSLDSWRQLPDSPMGPNAHFAIAPLSYEMGFLVHGGWGPHDQKTYLRNQTWIFYSGSESWNMISTNASQRIDLIAKMPGVSANNRVWIWGGEIDDLADSQDIPEPEMMRWFQSPQRGPQQLLMQQNIQFPSGAFTRVGHSAVVGRDGQNIFYFGGMNAESEHRDLGDDEDNGYANATMNDILVFNTANQGWTRLNSTGDIIPSPRAFHTTTLIPNTNDILLYGGRRIRTDIPVDDYIYKFNTETNQWTQISLAKTGAGPRWGHSAVLHHNDRSLFILFGANSLGASTNDFYILDVNDMSWQGRSSGDDGSGTGAGGHEESKLDGGEIAGIVIGCLAAGVITGLIVFAIYRRKKRQQELYEKYGDNPPDNQDEAIFSNLGVVGVEPPPVPPKQSYFTRIFQKPDEPSPNDISPVPQIKENKPDSRD</sequence>
<accession>A0AAD5P725</accession>
<dbReference type="PANTHER" id="PTHR46093">
    <property type="entry name" value="ACYL-COA-BINDING DOMAIN-CONTAINING PROTEIN 5"/>
    <property type="match status" value="1"/>
</dbReference>
<keyword evidence="2" id="KW-0677">Repeat</keyword>
<dbReference type="InterPro" id="IPR015915">
    <property type="entry name" value="Kelch-typ_b-propeller"/>
</dbReference>
<dbReference type="CDD" id="cd12087">
    <property type="entry name" value="TM_EGFR-like"/>
    <property type="match status" value="1"/>
</dbReference>
<dbReference type="AlphaFoldDB" id="A0AAD5P725"/>
<evidence type="ECO:0008006" key="7">
    <source>
        <dbReference type="Google" id="ProtNLM"/>
    </source>
</evidence>
<evidence type="ECO:0000313" key="5">
    <source>
        <dbReference type="EMBL" id="KAI9244039.1"/>
    </source>
</evidence>
<keyword evidence="4" id="KW-0472">Membrane</keyword>
<comment type="caution">
    <text evidence="5">The sequence shown here is derived from an EMBL/GenBank/DDBJ whole genome shotgun (WGS) entry which is preliminary data.</text>
</comment>
<evidence type="ECO:0000256" key="1">
    <source>
        <dbReference type="ARBA" id="ARBA00022441"/>
    </source>
</evidence>
<evidence type="ECO:0000256" key="3">
    <source>
        <dbReference type="SAM" id="MobiDB-lite"/>
    </source>
</evidence>
<name>A0AAD5P725_9FUNG</name>
<reference evidence="5" key="2">
    <citation type="submission" date="2023-02" db="EMBL/GenBank/DDBJ databases">
        <authorList>
            <consortium name="DOE Joint Genome Institute"/>
            <person name="Mondo S.J."/>
            <person name="Chang Y."/>
            <person name="Wang Y."/>
            <person name="Ahrendt S."/>
            <person name="Andreopoulos W."/>
            <person name="Barry K."/>
            <person name="Beard J."/>
            <person name="Benny G.L."/>
            <person name="Blankenship S."/>
            <person name="Bonito G."/>
            <person name="Cuomo C."/>
            <person name="Desiro A."/>
            <person name="Gervers K.A."/>
            <person name="Hundley H."/>
            <person name="Kuo A."/>
            <person name="LaButti K."/>
            <person name="Lang B.F."/>
            <person name="Lipzen A."/>
            <person name="O'Donnell K."/>
            <person name="Pangilinan J."/>
            <person name="Reynolds N."/>
            <person name="Sandor L."/>
            <person name="Smith M.W."/>
            <person name="Tsang A."/>
            <person name="Grigoriev I.V."/>
            <person name="Stajich J.E."/>
            <person name="Spatafora J.W."/>
        </authorList>
    </citation>
    <scope>NUCLEOTIDE SEQUENCE</scope>
    <source>
        <strain evidence="5">RSA 2281</strain>
    </source>
</reference>
<dbReference type="PANTHER" id="PTHR46093:SF18">
    <property type="entry name" value="FIBRONECTIN TYPE-III DOMAIN-CONTAINING PROTEIN"/>
    <property type="match status" value="1"/>
</dbReference>
<keyword evidence="1" id="KW-0880">Kelch repeat</keyword>
<organism evidence="5 6">
    <name type="scientific">Phascolomyces articulosus</name>
    <dbReference type="NCBI Taxonomy" id="60185"/>
    <lineage>
        <taxon>Eukaryota</taxon>
        <taxon>Fungi</taxon>
        <taxon>Fungi incertae sedis</taxon>
        <taxon>Mucoromycota</taxon>
        <taxon>Mucoromycotina</taxon>
        <taxon>Mucoromycetes</taxon>
        <taxon>Mucorales</taxon>
        <taxon>Lichtheimiaceae</taxon>
        <taxon>Phascolomyces</taxon>
    </lineage>
</organism>
<feature type="region of interest" description="Disordered" evidence="3">
    <location>
        <begin position="501"/>
        <end position="542"/>
    </location>
</feature>
<dbReference type="EMBL" id="JAIXMP010000064">
    <property type="protein sequence ID" value="KAI9244039.1"/>
    <property type="molecule type" value="Genomic_DNA"/>
</dbReference>
<proteinExistence type="predicted"/>
<dbReference type="InterPro" id="IPR011043">
    <property type="entry name" value="Gal_Oxase/kelch_b-propeller"/>
</dbReference>
<feature type="transmembrane region" description="Helical" evidence="4">
    <location>
        <begin position="444"/>
        <end position="466"/>
    </location>
</feature>
<dbReference type="Gene3D" id="2.120.10.80">
    <property type="entry name" value="Kelch-type beta propeller"/>
    <property type="match status" value="2"/>
</dbReference>
<dbReference type="Proteomes" id="UP001209540">
    <property type="component" value="Unassembled WGS sequence"/>
</dbReference>
<dbReference type="SUPFAM" id="SSF50965">
    <property type="entry name" value="Galactose oxidase, central domain"/>
    <property type="match status" value="1"/>
</dbReference>
<keyword evidence="6" id="KW-1185">Reference proteome</keyword>
<reference evidence="5" key="1">
    <citation type="journal article" date="2022" name="IScience">
        <title>Evolution of zygomycete secretomes and the origins of terrestrial fungal ecologies.</title>
        <authorList>
            <person name="Chang Y."/>
            <person name="Wang Y."/>
            <person name="Mondo S."/>
            <person name="Ahrendt S."/>
            <person name="Andreopoulos W."/>
            <person name="Barry K."/>
            <person name="Beard J."/>
            <person name="Benny G.L."/>
            <person name="Blankenship S."/>
            <person name="Bonito G."/>
            <person name="Cuomo C."/>
            <person name="Desiro A."/>
            <person name="Gervers K.A."/>
            <person name="Hundley H."/>
            <person name="Kuo A."/>
            <person name="LaButti K."/>
            <person name="Lang B.F."/>
            <person name="Lipzen A."/>
            <person name="O'Donnell K."/>
            <person name="Pangilinan J."/>
            <person name="Reynolds N."/>
            <person name="Sandor L."/>
            <person name="Smith M.E."/>
            <person name="Tsang A."/>
            <person name="Grigoriev I.V."/>
            <person name="Stajich J.E."/>
            <person name="Spatafora J.W."/>
        </authorList>
    </citation>
    <scope>NUCLEOTIDE SEQUENCE</scope>
    <source>
        <strain evidence="5">RSA 2281</strain>
    </source>
</reference>
<keyword evidence="4" id="KW-1133">Transmembrane helix</keyword>